<evidence type="ECO:0000256" key="7">
    <source>
        <dbReference type="ARBA" id="ARBA00023002"/>
    </source>
</evidence>
<evidence type="ECO:0000256" key="4">
    <source>
        <dbReference type="ARBA" id="ARBA00022692"/>
    </source>
</evidence>
<dbReference type="SUPFAM" id="SSF48264">
    <property type="entry name" value="Cytochrome P450"/>
    <property type="match status" value="1"/>
</dbReference>
<dbReference type="PANTHER" id="PTHR47947:SF62">
    <property type="entry name" value="CYTOCHROME P450, FAMILY 81, SUBFAMILY D, POLYPEPTIDE 5"/>
    <property type="match status" value="1"/>
</dbReference>
<evidence type="ECO:0000256" key="11">
    <source>
        <dbReference type="RuleBase" id="RU000461"/>
    </source>
</evidence>
<dbReference type="CDD" id="cd20653">
    <property type="entry name" value="CYP81"/>
    <property type="match status" value="1"/>
</dbReference>
<keyword evidence="8 10" id="KW-0408">Iron</keyword>
<evidence type="ECO:0000256" key="5">
    <source>
        <dbReference type="ARBA" id="ARBA00022723"/>
    </source>
</evidence>
<dbReference type="Proteomes" id="UP001141806">
    <property type="component" value="Unassembled WGS sequence"/>
</dbReference>
<dbReference type="Pfam" id="PF00067">
    <property type="entry name" value="p450"/>
    <property type="match status" value="1"/>
</dbReference>
<evidence type="ECO:0008006" key="15">
    <source>
        <dbReference type="Google" id="ProtNLM"/>
    </source>
</evidence>
<name>A0A9Q0KXC4_9MAGN</name>
<dbReference type="GO" id="GO:0016020">
    <property type="term" value="C:membrane"/>
    <property type="evidence" value="ECO:0007669"/>
    <property type="project" value="UniProtKB-SubCell"/>
</dbReference>
<proteinExistence type="inferred from homology"/>
<dbReference type="PANTHER" id="PTHR47947">
    <property type="entry name" value="CYTOCHROME P450 82C3-RELATED"/>
    <property type="match status" value="1"/>
</dbReference>
<keyword evidence="4 12" id="KW-0812">Transmembrane</keyword>
<keyword evidence="14" id="KW-1185">Reference proteome</keyword>
<dbReference type="PROSITE" id="PS00086">
    <property type="entry name" value="CYTOCHROME_P450"/>
    <property type="match status" value="1"/>
</dbReference>
<keyword evidence="5 10" id="KW-0479">Metal-binding</keyword>
<evidence type="ECO:0000256" key="2">
    <source>
        <dbReference type="ARBA" id="ARBA00010617"/>
    </source>
</evidence>
<dbReference type="Gene3D" id="1.10.630.10">
    <property type="entry name" value="Cytochrome P450"/>
    <property type="match status" value="1"/>
</dbReference>
<keyword evidence="7 11" id="KW-0560">Oxidoreductase</keyword>
<dbReference type="FunFam" id="1.10.630.10:FF:000023">
    <property type="entry name" value="Cytochrome P450 family protein"/>
    <property type="match status" value="1"/>
</dbReference>
<comment type="similarity">
    <text evidence="2 11">Belongs to the cytochrome P450 family.</text>
</comment>
<evidence type="ECO:0000256" key="12">
    <source>
        <dbReference type="SAM" id="Phobius"/>
    </source>
</evidence>
<comment type="subcellular location">
    <subcellularLocation>
        <location evidence="1">Membrane</location>
        <topology evidence="1">Single-pass membrane protein</topology>
    </subcellularLocation>
</comment>
<sequence length="518" mass="58467">MDQAWWYSLVLLFFFLLASTKLFLLKQTPVNHLPPSPFALPIIGHLHLIKGSLHRTLSSLSNKYGPVLHLQFGFRTVFVITSPSAVEECFTKNDIIFANRPRLLSGKHLNYDYTTIGAASYGHHWRNLRRFTALQIFSMNCLNKSSLIRQDEIRLLLGKLFKDAQHGFAKVELKSRFSELAFNIIIRMVAGKRYYGDDLEDLEEASQFRDIISENFELSGASNPGDFVPFLQWIDYYGLERRMLTLKAKTDTFLQSLIDECRCSRESNSSCSLQSGNSTLQEETKTTMIDVMLSLQETEPENYTDTTIKGIILILLIAGTDTTSVTIEWAMSLLLNHQEVLKKAKAELHTNVGHDRLMDESDLPRLPYLQGIINETLRLFPAVPLLSPHESSDDCTIGEFDVPKGTVLIINAWAIHRDPKLWEDPNSFKPERFGEMGGEAKKWLIPFGLGRRGCPGSGLANRVVGLALGTLIQCFEWERVSEEEVDMTEGAGLSMPKAKPLEAMCKAHQAMIYTLSGL</sequence>
<gene>
    <name evidence="13" type="ORF">NE237_009235</name>
</gene>
<protein>
    <recommendedName>
        <fullName evidence="15">Cytochrome P450</fullName>
    </recommendedName>
</protein>
<keyword evidence="11" id="KW-0503">Monooxygenase</keyword>
<dbReference type="OrthoDB" id="1055148at2759"/>
<evidence type="ECO:0000256" key="10">
    <source>
        <dbReference type="PIRSR" id="PIRSR602401-1"/>
    </source>
</evidence>
<accession>A0A9Q0KXC4</accession>
<evidence type="ECO:0000256" key="9">
    <source>
        <dbReference type="ARBA" id="ARBA00023136"/>
    </source>
</evidence>
<comment type="cofactor">
    <cofactor evidence="10">
        <name>heme</name>
        <dbReference type="ChEBI" id="CHEBI:30413"/>
    </cofactor>
</comment>
<dbReference type="InterPro" id="IPR002401">
    <property type="entry name" value="Cyt_P450_E_grp-I"/>
</dbReference>
<dbReference type="InterPro" id="IPR050651">
    <property type="entry name" value="Plant_Cytochrome_P450_Monoox"/>
</dbReference>
<organism evidence="13 14">
    <name type="scientific">Protea cynaroides</name>
    <dbReference type="NCBI Taxonomy" id="273540"/>
    <lineage>
        <taxon>Eukaryota</taxon>
        <taxon>Viridiplantae</taxon>
        <taxon>Streptophyta</taxon>
        <taxon>Embryophyta</taxon>
        <taxon>Tracheophyta</taxon>
        <taxon>Spermatophyta</taxon>
        <taxon>Magnoliopsida</taxon>
        <taxon>Proteales</taxon>
        <taxon>Proteaceae</taxon>
        <taxon>Protea</taxon>
    </lineage>
</organism>
<evidence type="ECO:0000256" key="6">
    <source>
        <dbReference type="ARBA" id="ARBA00022989"/>
    </source>
</evidence>
<dbReference type="PRINTS" id="PR00385">
    <property type="entry name" value="P450"/>
</dbReference>
<reference evidence="13" key="1">
    <citation type="journal article" date="2023" name="Plant J.">
        <title>The genome of the king protea, Protea cynaroides.</title>
        <authorList>
            <person name="Chang J."/>
            <person name="Duong T.A."/>
            <person name="Schoeman C."/>
            <person name="Ma X."/>
            <person name="Roodt D."/>
            <person name="Barker N."/>
            <person name="Li Z."/>
            <person name="Van de Peer Y."/>
            <person name="Mizrachi E."/>
        </authorList>
    </citation>
    <scope>NUCLEOTIDE SEQUENCE</scope>
    <source>
        <tissue evidence="13">Young leaves</tissue>
    </source>
</reference>
<evidence type="ECO:0000256" key="1">
    <source>
        <dbReference type="ARBA" id="ARBA00004167"/>
    </source>
</evidence>
<keyword evidence="3 10" id="KW-0349">Heme</keyword>
<keyword evidence="6 12" id="KW-1133">Transmembrane helix</keyword>
<comment type="caution">
    <text evidence="13">The sequence shown here is derived from an EMBL/GenBank/DDBJ whole genome shotgun (WGS) entry which is preliminary data.</text>
</comment>
<evidence type="ECO:0000313" key="13">
    <source>
        <dbReference type="EMBL" id="KAJ4978455.1"/>
    </source>
</evidence>
<dbReference type="GO" id="GO:0005506">
    <property type="term" value="F:iron ion binding"/>
    <property type="evidence" value="ECO:0007669"/>
    <property type="project" value="InterPro"/>
</dbReference>
<dbReference type="GO" id="GO:0020037">
    <property type="term" value="F:heme binding"/>
    <property type="evidence" value="ECO:0007669"/>
    <property type="project" value="InterPro"/>
</dbReference>
<evidence type="ECO:0000313" key="14">
    <source>
        <dbReference type="Proteomes" id="UP001141806"/>
    </source>
</evidence>
<dbReference type="InterPro" id="IPR017972">
    <property type="entry name" value="Cyt_P450_CS"/>
</dbReference>
<keyword evidence="9 12" id="KW-0472">Membrane</keyword>
<feature type="transmembrane region" description="Helical" evidence="12">
    <location>
        <begin position="6"/>
        <end position="24"/>
    </location>
</feature>
<dbReference type="GO" id="GO:0016705">
    <property type="term" value="F:oxidoreductase activity, acting on paired donors, with incorporation or reduction of molecular oxygen"/>
    <property type="evidence" value="ECO:0007669"/>
    <property type="project" value="InterPro"/>
</dbReference>
<dbReference type="InterPro" id="IPR001128">
    <property type="entry name" value="Cyt_P450"/>
</dbReference>
<dbReference type="EMBL" id="JAMYWD010000002">
    <property type="protein sequence ID" value="KAJ4978455.1"/>
    <property type="molecule type" value="Genomic_DNA"/>
</dbReference>
<evidence type="ECO:0000256" key="8">
    <source>
        <dbReference type="ARBA" id="ARBA00023004"/>
    </source>
</evidence>
<evidence type="ECO:0000256" key="3">
    <source>
        <dbReference type="ARBA" id="ARBA00022617"/>
    </source>
</evidence>
<dbReference type="AlphaFoldDB" id="A0A9Q0KXC4"/>
<dbReference type="InterPro" id="IPR036396">
    <property type="entry name" value="Cyt_P450_sf"/>
</dbReference>
<feature type="binding site" description="axial binding residue" evidence="10">
    <location>
        <position position="454"/>
    </location>
    <ligand>
        <name>heme</name>
        <dbReference type="ChEBI" id="CHEBI:30413"/>
    </ligand>
    <ligandPart>
        <name>Fe</name>
        <dbReference type="ChEBI" id="CHEBI:18248"/>
    </ligandPart>
</feature>
<dbReference type="PRINTS" id="PR00463">
    <property type="entry name" value="EP450I"/>
</dbReference>
<dbReference type="GO" id="GO:0004497">
    <property type="term" value="F:monooxygenase activity"/>
    <property type="evidence" value="ECO:0007669"/>
    <property type="project" value="UniProtKB-KW"/>
</dbReference>